<reference evidence="2 3" key="1">
    <citation type="submission" date="2019-07" db="EMBL/GenBank/DDBJ databases">
        <title>Sphingomonas AE3 Genome sequencing and assembly.</title>
        <authorList>
            <person name="Kim H."/>
        </authorList>
    </citation>
    <scope>NUCLEOTIDE SEQUENCE [LARGE SCALE GENOMIC DNA]</scope>
    <source>
        <strain evidence="2 3">AE3</strain>
    </source>
</reference>
<protein>
    <submittedName>
        <fullName evidence="2">Uncharacterized protein</fullName>
    </submittedName>
</protein>
<organism evidence="2 3">
    <name type="scientific">Sphingomonas xanthus</name>
    <dbReference type="NCBI Taxonomy" id="2594473"/>
    <lineage>
        <taxon>Bacteria</taxon>
        <taxon>Pseudomonadati</taxon>
        <taxon>Pseudomonadota</taxon>
        <taxon>Alphaproteobacteria</taxon>
        <taxon>Sphingomonadales</taxon>
        <taxon>Sphingomonadaceae</taxon>
        <taxon>Sphingomonas</taxon>
    </lineage>
</organism>
<evidence type="ECO:0000313" key="3">
    <source>
        <dbReference type="Proteomes" id="UP000321857"/>
    </source>
</evidence>
<feature type="chain" id="PRO_5022216979" evidence="1">
    <location>
        <begin position="22"/>
        <end position="341"/>
    </location>
</feature>
<name>A0A516IPZ1_9SPHN</name>
<dbReference type="RefSeq" id="WP_147493449.1">
    <property type="nucleotide sequence ID" value="NZ_CP041659.1"/>
</dbReference>
<accession>A0A516IPZ1</accession>
<feature type="signal peptide" evidence="1">
    <location>
        <begin position="1"/>
        <end position="21"/>
    </location>
</feature>
<gene>
    <name evidence="2" type="ORF">FMM02_02855</name>
</gene>
<dbReference type="OrthoDB" id="662693at2"/>
<evidence type="ECO:0000256" key="1">
    <source>
        <dbReference type="SAM" id="SignalP"/>
    </source>
</evidence>
<keyword evidence="1" id="KW-0732">Signal</keyword>
<evidence type="ECO:0000313" key="2">
    <source>
        <dbReference type="EMBL" id="QDP18990.1"/>
    </source>
</evidence>
<keyword evidence="3" id="KW-1185">Reference proteome</keyword>
<sequence length="341" mass="36944">MTRLGCIAILVAVAGAHPAAAQQPATLFAAEAPLRIMIAGPVSRIARNAADSVAPHPATLTEASGAAHPIRLSARGISRRKGGFCDFPPLRVEFSAPPPAASPFAGQHRLKLVTHCQAGESYHQRVLLEYSAYRLFNLMSPLSFGARLALIDYRDDGGRGFSRYGFFIEDFDHSAKRNGLSRAASGDRIAASQLEPRQSARVALFQYMIGNLDWSMRAGPQGAGCCHNGRLARAGARFAPVPYDFDHSGLVDAPYAEPPEGLRVNSVRQRLYRGYCAHNAQLLAAATELRARRGQAEAIFANLPGLESRTQRKALAYLADFFDDIATDQSVRKKLLADCLN</sequence>
<dbReference type="AlphaFoldDB" id="A0A516IPZ1"/>
<dbReference type="Proteomes" id="UP000321857">
    <property type="component" value="Chromosome"/>
</dbReference>
<dbReference type="EMBL" id="CP041659">
    <property type="protein sequence ID" value="QDP18990.1"/>
    <property type="molecule type" value="Genomic_DNA"/>
</dbReference>
<dbReference type="KEGG" id="sxa:FMM02_02855"/>
<proteinExistence type="predicted"/>